<keyword evidence="2" id="KW-1185">Reference proteome</keyword>
<evidence type="ECO:0000313" key="2">
    <source>
        <dbReference type="Proteomes" id="UP001279734"/>
    </source>
</evidence>
<gene>
    <name evidence="1" type="ORF">Nepgr_023400</name>
</gene>
<dbReference type="AlphaFoldDB" id="A0AAD3T0N4"/>
<sequence length="101" mass="11324">MDQKPCCSTAILLRNISGETELREWSNDCRSKSILWRSMASSARQGVFQISCCKIVVDLSVTFRSHRSVTAPFGKMYPISDLPILGGDIGFFVEVFLWSNS</sequence>
<name>A0AAD3T0N4_NEPGR</name>
<organism evidence="1 2">
    <name type="scientific">Nepenthes gracilis</name>
    <name type="common">Slender pitcher plant</name>
    <dbReference type="NCBI Taxonomy" id="150966"/>
    <lineage>
        <taxon>Eukaryota</taxon>
        <taxon>Viridiplantae</taxon>
        <taxon>Streptophyta</taxon>
        <taxon>Embryophyta</taxon>
        <taxon>Tracheophyta</taxon>
        <taxon>Spermatophyta</taxon>
        <taxon>Magnoliopsida</taxon>
        <taxon>eudicotyledons</taxon>
        <taxon>Gunneridae</taxon>
        <taxon>Pentapetalae</taxon>
        <taxon>Caryophyllales</taxon>
        <taxon>Nepenthaceae</taxon>
        <taxon>Nepenthes</taxon>
    </lineage>
</organism>
<reference evidence="1" key="1">
    <citation type="submission" date="2023-05" db="EMBL/GenBank/DDBJ databases">
        <title>Nepenthes gracilis genome sequencing.</title>
        <authorList>
            <person name="Fukushima K."/>
        </authorList>
    </citation>
    <scope>NUCLEOTIDE SEQUENCE</scope>
    <source>
        <strain evidence="1">SING2019-196</strain>
    </source>
</reference>
<accession>A0AAD3T0N4</accession>
<dbReference type="EMBL" id="BSYO01000023">
    <property type="protein sequence ID" value="GMH21558.1"/>
    <property type="molecule type" value="Genomic_DNA"/>
</dbReference>
<proteinExistence type="predicted"/>
<evidence type="ECO:0000313" key="1">
    <source>
        <dbReference type="EMBL" id="GMH21558.1"/>
    </source>
</evidence>
<dbReference type="Proteomes" id="UP001279734">
    <property type="component" value="Unassembled WGS sequence"/>
</dbReference>
<protein>
    <submittedName>
        <fullName evidence="1">Uncharacterized protein</fullName>
    </submittedName>
</protein>
<comment type="caution">
    <text evidence="1">The sequence shown here is derived from an EMBL/GenBank/DDBJ whole genome shotgun (WGS) entry which is preliminary data.</text>
</comment>